<keyword evidence="3" id="KW-1185">Reference proteome</keyword>
<protein>
    <recommendedName>
        <fullName evidence="4">CopG family transcriptional regulator</fullName>
    </recommendedName>
</protein>
<evidence type="ECO:0000313" key="2">
    <source>
        <dbReference type="EMBL" id="MBF8643922.1"/>
    </source>
</evidence>
<dbReference type="Proteomes" id="UP000626180">
    <property type="component" value="Unassembled WGS sequence"/>
</dbReference>
<sequence length="131" mass="13646">MPTVKPRVAVTLEPSTHEVIARMAQLQDRTRGAVIAELLDAVAPALARTVALLEAAQEAPEQVKQGLLGVLDGMHQELLGVSGKASSQVDSIVAKMGSPEGVNPHVVTRGSGTGVGVKNQAQKGPEKRKRG</sequence>
<dbReference type="RefSeq" id="WP_196122546.1">
    <property type="nucleotide sequence ID" value="NZ_JADMCD010000032.1"/>
</dbReference>
<comment type="caution">
    <text evidence="2">The sequence shown here is derived from an EMBL/GenBank/DDBJ whole genome shotgun (WGS) entry which is preliminary data.</text>
</comment>
<evidence type="ECO:0000313" key="3">
    <source>
        <dbReference type="Proteomes" id="UP000626180"/>
    </source>
</evidence>
<gene>
    <name evidence="2" type="ORF">IRZ65_25070</name>
</gene>
<evidence type="ECO:0000256" key="1">
    <source>
        <dbReference type="SAM" id="MobiDB-lite"/>
    </source>
</evidence>
<proteinExistence type="predicted"/>
<name>A0ABS0FUE6_PSELU</name>
<dbReference type="EMBL" id="JADMCD010000032">
    <property type="protein sequence ID" value="MBF8643922.1"/>
    <property type="molecule type" value="Genomic_DNA"/>
</dbReference>
<reference evidence="2 3" key="1">
    <citation type="submission" date="2020-10" db="EMBL/GenBank/DDBJ databases">
        <title>Genome sequences of Pseudomonas isolates.</title>
        <authorList>
            <person name="Wessels L."/>
            <person name="Reich F."/>
            <person name="Hammerl J."/>
        </authorList>
    </citation>
    <scope>NUCLEOTIDE SEQUENCE [LARGE SCALE GENOMIC DNA]</scope>
    <source>
        <strain evidence="2 3">20-MO00624-0</strain>
    </source>
</reference>
<evidence type="ECO:0008006" key="4">
    <source>
        <dbReference type="Google" id="ProtNLM"/>
    </source>
</evidence>
<accession>A0ABS0FUE6</accession>
<organism evidence="2 3">
    <name type="scientific">Pseudomonas luteola</name>
    <dbReference type="NCBI Taxonomy" id="47886"/>
    <lineage>
        <taxon>Bacteria</taxon>
        <taxon>Pseudomonadati</taxon>
        <taxon>Pseudomonadota</taxon>
        <taxon>Gammaproteobacteria</taxon>
        <taxon>Pseudomonadales</taxon>
        <taxon>Pseudomonadaceae</taxon>
        <taxon>Pseudomonas</taxon>
    </lineage>
</organism>
<feature type="region of interest" description="Disordered" evidence="1">
    <location>
        <begin position="96"/>
        <end position="131"/>
    </location>
</feature>